<accession>A0A9W8N588</accession>
<dbReference type="VEuPathDB" id="FungiDB:F4678DRAFT_471234"/>
<dbReference type="Proteomes" id="UP001148614">
    <property type="component" value="Unassembled WGS sequence"/>
</dbReference>
<sequence length="140" mass="14692">MESGNNTPPQRNWRRLISLVLVVMLLVTTMGLLRGFGLSSFITLALARGYANGNGTYANSPGLPMVINTWGGPFTAGTDAAYLSILEGQTSALDAVEVGCSTCEANQCDGSVGYGGSPDENCEVSETLCLRAHNGTRLQS</sequence>
<comment type="caution">
    <text evidence="1">The sequence shown here is derived from an EMBL/GenBank/DDBJ whole genome shotgun (WGS) entry which is preliminary data.</text>
</comment>
<name>A0A9W8N588_9PEZI</name>
<dbReference type="AlphaFoldDB" id="A0A9W8N588"/>
<dbReference type="EMBL" id="JANPWZ010002693">
    <property type="protein sequence ID" value="KAJ3556788.1"/>
    <property type="molecule type" value="Genomic_DNA"/>
</dbReference>
<dbReference type="SUPFAM" id="SSF56235">
    <property type="entry name" value="N-terminal nucleophile aminohydrolases (Ntn hydrolases)"/>
    <property type="match status" value="1"/>
</dbReference>
<organism evidence="1 2">
    <name type="scientific">Xylaria arbuscula</name>
    <dbReference type="NCBI Taxonomy" id="114810"/>
    <lineage>
        <taxon>Eukaryota</taxon>
        <taxon>Fungi</taxon>
        <taxon>Dikarya</taxon>
        <taxon>Ascomycota</taxon>
        <taxon>Pezizomycotina</taxon>
        <taxon>Sordariomycetes</taxon>
        <taxon>Xylariomycetidae</taxon>
        <taxon>Xylariales</taxon>
        <taxon>Xylariaceae</taxon>
        <taxon>Xylaria</taxon>
    </lineage>
</organism>
<gene>
    <name evidence="1" type="ORF">NPX13_g10063</name>
</gene>
<proteinExistence type="predicted"/>
<dbReference type="InterPro" id="IPR029055">
    <property type="entry name" value="Ntn_hydrolases_N"/>
</dbReference>
<reference evidence="1" key="1">
    <citation type="submission" date="2022-07" db="EMBL/GenBank/DDBJ databases">
        <title>Genome Sequence of Xylaria arbuscula.</title>
        <authorList>
            <person name="Buettner E."/>
        </authorList>
    </citation>
    <scope>NUCLEOTIDE SEQUENCE</scope>
    <source>
        <strain evidence="1">VT107</strain>
    </source>
</reference>
<keyword evidence="2" id="KW-1185">Reference proteome</keyword>
<protein>
    <submittedName>
        <fullName evidence="1">Uncharacterized protein</fullName>
    </submittedName>
</protein>
<evidence type="ECO:0000313" key="1">
    <source>
        <dbReference type="EMBL" id="KAJ3556788.1"/>
    </source>
</evidence>
<evidence type="ECO:0000313" key="2">
    <source>
        <dbReference type="Proteomes" id="UP001148614"/>
    </source>
</evidence>